<comment type="similarity">
    <text evidence="1 4">Belongs to the aldehyde dehydrogenase family.</text>
</comment>
<evidence type="ECO:0000259" key="5">
    <source>
        <dbReference type="Pfam" id="PF00171"/>
    </source>
</evidence>
<dbReference type="FunFam" id="3.40.605.10:FF:000007">
    <property type="entry name" value="NAD/NADP-dependent betaine aldehyde dehydrogenase"/>
    <property type="match status" value="1"/>
</dbReference>
<gene>
    <name evidence="6" type="ORF">TSACC_2464</name>
</gene>
<dbReference type="InterPro" id="IPR016163">
    <property type="entry name" value="Ald_DH_C"/>
</dbReference>
<dbReference type="InterPro" id="IPR016161">
    <property type="entry name" value="Ald_DH/histidinol_DH"/>
</dbReference>
<dbReference type="PANTHER" id="PTHR11699">
    <property type="entry name" value="ALDEHYDE DEHYDROGENASE-RELATED"/>
    <property type="match status" value="1"/>
</dbReference>
<accession>A0A146G4X1</accession>
<feature type="active site" evidence="3">
    <location>
        <position position="250"/>
    </location>
</feature>
<dbReference type="RefSeq" id="WP_075077920.1">
    <property type="nucleotide sequence ID" value="NZ_BDCO01000002.1"/>
</dbReference>
<dbReference type="STRING" id="690879.TSACC_2464"/>
<dbReference type="Proteomes" id="UP000076023">
    <property type="component" value="Unassembled WGS sequence"/>
</dbReference>
<evidence type="ECO:0000256" key="4">
    <source>
        <dbReference type="RuleBase" id="RU003345"/>
    </source>
</evidence>
<reference evidence="7" key="1">
    <citation type="journal article" date="2017" name="Genome Announc.">
        <title>Draft Genome Sequence of Terrimicrobium sacchariphilum NM-5T, a Facultative Anaerobic Soil Bacterium of the Class Spartobacteria.</title>
        <authorList>
            <person name="Qiu Y.L."/>
            <person name="Tourlousse D.M."/>
            <person name="Matsuura N."/>
            <person name="Ohashi A."/>
            <person name="Sekiguchi Y."/>
        </authorList>
    </citation>
    <scope>NUCLEOTIDE SEQUENCE [LARGE SCALE GENOMIC DNA]</scope>
    <source>
        <strain evidence="7">NM-5</strain>
    </source>
</reference>
<evidence type="ECO:0000313" key="6">
    <source>
        <dbReference type="EMBL" id="GAT32067.1"/>
    </source>
</evidence>
<evidence type="ECO:0000313" key="7">
    <source>
        <dbReference type="Proteomes" id="UP000076023"/>
    </source>
</evidence>
<keyword evidence="2 4" id="KW-0560">Oxidoreductase</keyword>
<keyword evidence="7" id="KW-1185">Reference proteome</keyword>
<dbReference type="InterPro" id="IPR015590">
    <property type="entry name" value="Aldehyde_DH_dom"/>
</dbReference>
<dbReference type="InterPro" id="IPR016162">
    <property type="entry name" value="Ald_DH_N"/>
</dbReference>
<evidence type="ECO:0000256" key="2">
    <source>
        <dbReference type="ARBA" id="ARBA00023002"/>
    </source>
</evidence>
<dbReference type="Gene3D" id="3.40.309.10">
    <property type="entry name" value="Aldehyde Dehydrogenase, Chain A, domain 2"/>
    <property type="match status" value="1"/>
</dbReference>
<organism evidence="6 7">
    <name type="scientific">Terrimicrobium sacchariphilum</name>
    <dbReference type="NCBI Taxonomy" id="690879"/>
    <lineage>
        <taxon>Bacteria</taxon>
        <taxon>Pseudomonadati</taxon>
        <taxon>Verrucomicrobiota</taxon>
        <taxon>Terrimicrobiia</taxon>
        <taxon>Terrimicrobiales</taxon>
        <taxon>Terrimicrobiaceae</taxon>
        <taxon>Terrimicrobium</taxon>
    </lineage>
</organism>
<proteinExistence type="inferred from homology"/>
<sequence length="491" mass="52494">MSTLENYINGRFVPARAGRTREYLNPATNEVLGVATESDASDVEAAIAAARRAFDDGPWPTTPAAERAARLFKLADLIESHAEELAKLDTLNNGKPLREARYDAADAAGCFRYYAGLATKPQGQTYEVGDPNIVSETVREPIGVCGQIIPWNYPLLMAAWKLAPGLAAGNCCILKPSELTPVSAVRLFELIAEVGFPPGAAQLVLGAGDPVGAALAESHAVDKIAFTGGTATGRKIMAAATGNLKKISLELGGKSPNILFADADPEAALEYAMFGIFAGQGEVCSAGSRLILERSMAEDFLPRLAEACGRIVVGDGLDEETEMGPLISRAHQRKVLDYIAAGRAEGAELLCGGGIYEDERARGNYVQPTVFTQTTPGMKIVREEIFGPVLAVQLFDTEDEAVKLANDTVYGLAGAVFTSDGAKARRVIRRLRAGITWINTYHPTFNEAPWGGYKQSGIGRELGTYGYEAYTEVKQINTNLAPGRLGWFKGI</sequence>
<evidence type="ECO:0000256" key="1">
    <source>
        <dbReference type="ARBA" id="ARBA00009986"/>
    </source>
</evidence>
<dbReference type="Gene3D" id="3.40.605.10">
    <property type="entry name" value="Aldehyde Dehydrogenase, Chain A, domain 1"/>
    <property type="match status" value="1"/>
</dbReference>
<dbReference type="InterPro" id="IPR029510">
    <property type="entry name" value="Ald_DH_CS_GLU"/>
</dbReference>
<dbReference type="OrthoDB" id="9762913at2"/>
<dbReference type="GO" id="GO:0016620">
    <property type="term" value="F:oxidoreductase activity, acting on the aldehyde or oxo group of donors, NAD or NADP as acceptor"/>
    <property type="evidence" value="ECO:0007669"/>
    <property type="project" value="InterPro"/>
</dbReference>
<name>A0A146G4X1_TERSA</name>
<comment type="caution">
    <text evidence="6">The sequence shown here is derived from an EMBL/GenBank/DDBJ whole genome shotgun (WGS) entry which is preliminary data.</text>
</comment>
<dbReference type="PROSITE" id="PS00687">
    <property type="entry name" value="ALDEHYDE_DEHYDR_GLU"/>
    <property type="match status" value="1"/>
</dbReference>
<feature type="domain" description="Aldehyde dehydrogenase" evidence="5">
    <location>
        <begin position="15"/>
        <end position="476"/>
    </location>
</feature>
<dbReference type="InParanoid" id="A0A146G4X1"/>
<dbReference type="EMBL" id="BDCO01000002">
    <property type="protein sequence ID" value="GAT32067.1"/>
    <property type="molecule type" value="Genomic_DNA"/>
</dbReference>
<protein>
    <submittedName>
        <fullName evidence="6">Betaine-aldehyde dehydrogenase</fullName>
    </submittedName>
</protein>
<dbReference type="AlphaFoldDB" id="A0A146G4X1"/>
<dbReference type="FunCoup" id="A0A146G4X1">
    <property type="interactions" value="302"/>
</dbReference>
<dbReference type="Pfam" id="PF00171">
    <property type="entry name" value="Aldedh"/>
    <property type="match status" value="1"/>
</dbReference>
<dbReference type="SUPFAM" id="SSF53720">
    <property type="entry name" value="ALDH-like"/>
    <property type="match status" value="1"/>
</dbReference>
<evidence type="ECO:0000256" key="3">
    <source>
        <dbReference type="PROSITE-ProRule" id="PRU10007"/>
    </source>
</evidence>
<dbReference type="FunFam" id="3.40.309.10:FF:000012">
    <property type="entry name" value="Betaine aldehyde dehydrogenase"/>
    <property type="match status" value="1"/>
</dbReference>